<evidence type="ECO:0000259" key="13">
    <source>
        <dbReference type="PROSITE" id="PS50110"/>
    </source>
</evidence>
<dbReference type="InterPro" id="IPR001789">
    <property type="entry name" value="Sig_transdc_resp-reg_receiver"/>
</dbReference>
<dbReference type="SMART" id="SM00342">
    <property type="entry name" value="HTH_ARAC"/>
    <property type="match status" value="1"/>
</dbReference>
<dbReference type="PROSITE" id="PS50110">
    <property type="entry name" value="RESPONSE_REGULATORY"/>
    <property type="match status" value="1"/>
</dbReference>
<dbReference type="PRINTS" id="PR00344">
    <property type="entry name" value="BCTRLSENSOR"/>
</dbReference>
<feature type="modified residue" description="4-aspartylphosphate" evidence="9">
    <location>
        <position position="1254"/>
    </location>
</feature>
<dbReference type="PANTHER" id="PTHR43547">
    <property type="entry name" value="TWO-COMPONENT HISTIDINE KINASE"/>
    <property type="match status" value="1"/>
</dbReference>
<dbReference type="Pfam" id="PF07495">
    <property type="entry name" value="Y_Y_Y"/>
    <property type="match status" value="1"/>
</dbReference>
<dbReference type="Pfam" id="PF00512">
    <property type="entry name" value="HisKA"/>
    <property type="match status" value="1"/>
</dbReference>
<dbReference type="GO" id="GO:0003700">
    <property type="term" value="F:DNA-binding transcription factor activity"/>
    <property type="evidence" value="ECO:0007669"/>
    <property type="project" value="InterPro"/>
</dbReference>
<dbReference type="InterPro" id="IPR011110">
    <property type="entry name" value="Reg_prop"/>
</dbReference>
<dbReference type="InterPro" id="IPR011123">
    <property type="entry name" value="Y_Y_Y"/>
</dbReference>
<dbReference type="SUPFAM" id="SSF55874">
    <property type="entry name" value="ATPase domain of HSP90 chaperone/DNA topoisomerase II/histidine kinase"/>
    <property type="match status" value="1"/>
</dbReference>
<name>A0A2U2PGR6_9SPHI</name>
<dbReference type="Gene3D" id="1.10.10.60">
    <property type="entry name" value="Homeodomain-like"/>
    <property type="match status" value="1"/>
</dbReference>
<evidence type="ECO:0000256" key="4">
    <source>
        <dbReference type="ARBA" id="ARBA00022679"/>
    </source>
</evidence>
<dbReference type="PANTHER" id="PTHR43547:SF2">
    <property type="entry name" value="HYBRID SIGNAL TRANSDUCTION HISTIDINE KINASE C"/>
    <property type="match status" value="1"/>
</dbReference>
<keyword evidence="15" id="KW-1185">Reference proteome</keyword>
<comment type="catalytic activity">
    <reaction evidence="1">
        <text>ATP + protein L-histidine = ADP + protein N-phospho-L-histidine.</text>
        <dbReference type="EC" id="2.7.13.3"/>
    </reaction>
</comment>
<dbReference type="Gene3D" id="3.30.565.10">
    <property type="entry name" value="Histidine kinase-like ATPase, C-terminal domain"/>
    <property type="match status" value="1"/>
</dbReference>
<keyword evidence="4" id="KW-0808">Transferase</keyword>
<dbReference type="Pfam" id="PF00072">
    <property type="entry name" value="Response_reg"/>
    <property type="match status" value="1"/>
</dbReference>
<dbReference type="OrthoDB" id="1489484at2"/>
<keyword evidence="7" id="KW-0238">DNA-binding</keyword>
<dbReference type="PROSITE" id="PS01124">
    <property type="entry name" value="HTH_ARAC_FAMILY_2"/>
    <property type="match status" value="1"/>
</dbReference>
<evidence type="ECO:0000259" key="12">
    <source>
        <dbReference type="PROSITE" id="PS50109"/>
    </source>
</evidence>
<evidence type="ECO:0000256" key="9">
    <source>
        <dbReference type="PROSITE-ProRule" id="PRU00169"/>
    </source>
</evidence>
<keyword evidence="8" id="KW-0804">Transcription</keyword>
<dbReference type="SMART" id="SM00448">
    <property type="entry name" value="REC"/>
    <property type="match status" value="1"/>
</dbReference>
<dbReference type="Pfam" id="PF12833">
    <property type="entry name" value="HTH_18"/>
    <property type="match status" value="1"/>
</dbReference>
<dbReference type="SUPFAM" id="SSF63829">
    <property type="entry name" value="Calcium-dependent phosphotriesterase"/>
    <property type="match status" value="1"/>
</dbReference>
<dbReference type="InterPro" id="IPR036890">
    <property type="entry name" value="HATPase_C_sf"/>
</dbReference>
<dbReference type="EMBL" id="QEAS01000008">
    <property type="protein sequence ID" value="PWG80591.1"/>
    <property type="molecule type" value="Genomic_DNA"/>
</dbReference>
<dbReference type="SUPFAM" id="SSF47384">
    <property type="entry name" value="Homodimeric domain of signal transducing histidine kinase"/>
    <property type="match status" value="1"/>
</dbReference>
<evidence type="ECO:0000256" key="8">
    <source>
        <dbReference type="ARBA" id="ARBA00023163"/>
    </source>
</evidence>
<dbReference type="InterPro" id="IPR004358">
    <property type="entry name" value="Sig_transdc_His_kin-like_C"/>
</dbReference>
<dbReference type="SMART" id="SM00388">
    <property type="entry name" value="HisKA"/>
    <property type="match status" value="1"/>
</dbReference>
<sequence length="1463" mass="166323">MKYLYRIWVLLVLLLTGWQTVSASWPEPKFSHYSTEDGLSHDGVLCITQDREGFIWLGTWDGINRFDGNNFTAYKSEPGDRSVLKNNKVKDITEDPAGYLWVLTYDKKAYRFDKKTEQFSAITHSVSGENLSNVTIERIIPLSNGDTWMITSERDALCISNSHEDKLQVIHFNQDRDLKKINFIYEDQQRRVWLGTGQGLVCLVKRNGKYVSGLSGHKKLYCAGLNITSVSENSSAVIFGSSDGVLVEYLSEKKTLISHKLGNNEIHDICLSRSGDIYVTAGNLGLVLYNRKNGSFHQAGNEKRLHLYSIFEDSRGNVWLEAEKEGVYKYSPDKGTFKYFNHAKEDGSPYGRPTDGTYKVFEDVNGVVWISLKGGGFGYYDSARDNLAYFYNRPGSPDKLFSNSIVSAFSDNKGVLWFSSRNGGLNRVVFPAGNFKHQVLVEESDNKFDNEVRALLQDQHGKTWITTKKGKLYVYQNGKEIKDVLTVPNQNLGSIYCITEGQDGTIWIGTKGQGLIRLDPENQSHTRYRLTRYVNNPADPSSLSGNKVYSVLTDDSGRVWIGTFGSGLNLLVSQGGKVSFKNIHNDFRHYPKHTFNVIRHIIQGPDRNIWLATTDGLLRFDPDEHPGKLSFMQTTKIPGDPSSLGNNDLLYLYPARNGDVWIGTFGGGLNRVLSHTIHKKKALKFQVFTKDHGLPNDIVLSMVEDNKGNLWVATENGLSKLDIKRESFRNYDSYDGLPGTRFSEAGAFRAKNGEIFFGCANGYISFYPDKIRDQKFRSSLVFTGIQLYNEDIRIKSKDSPLRYAINYTRNMTLKHDQNVITFEYAVLDFRLSKNISYSYILEGYDKGWHHVKNLKKATYTKIPPGEYTFRVKTTDNYHFNNVPEKSISIKILKPWWLSNGAMFAYFLVAVLVAEMVRRFVTTLIGLKNKVIVEKKMTELKLQLFTNISHELRTPLTLIVNPLNKIKNTEALSENGRDYLDIAGKNVDRMMRFVNQLLDFRKIQNQSLKLNVQKVDLGSLMEHTAAYFKDICLEKNIRLNILKPGSEPLIWCDEEKIEIVFFNLLSNAIKFTPTGKRISISIENSHREYTTVSVRDEGAGLPENKLEDIFRLYYEGNNQQDKAFKGTGIGLALSRDIVRLHKGKIYAQRNATEGLTFRVELLKGHTHYDKADLENEEPASDIQEQTLQPQTEHKTTRPDLSLDGCPKLLIVEDNRDVRKLIVDQFDQNYQVLEAENGLDGYEKAVGLLPDVIISDVVMPVMDGIQMLDKLKNEITTSHIPVILLTARSSVEDQIKGLSSGADFYITKPFHSEYIEHLIHNLINQRQRMVASILERSKQTDSRVQDTYMTPRDGKFLKDVVQIIEDGMSDVHFNIDAVAVAIGMGRTTFYKKIKSLTGMSPVEFVRDIRLKKASELLDASEMSISEVAYMVGFNSSGYFSTCFKEKYKVSPSDYVKDRKECKQSV</sequence>
<dbReference type="FunFam" id="3.30.565.10:FF:000006">
    <property type="entry name" value="Sensor histidine kinase WalK"/>
    <property type="match status" value="1"/>
</dbReference>
<protein>
    <recommendedName>
        <fullName evidence="2">histidine kinase</fullName>
        <ecNumber evidence="2">2.7.13.3</ecNumber>
    </recommendedName>
</protein>
<evidence type="ECO:0000256" key="1">
    <source>
        <dbReference type="ARBA" id="ARBA00000085"/>
    </source>
</evidence>
<evidence type="ECO:0000256" key="6">
    <source>
        <dbReference type="ARBA" id="ARBA00023015"/>
    </source>
</evidence>
<dbReference type="RefSeq" id="WP_109415878.1">
    <property type="nucleotide sequence ID" value="NZ_QEAS01000008.1"/>
</dbReference>
<dbReference type="InterPro" id="IPR018060">
    <property type="entry name" value="HTH_AraC"/>
</dbReference>
<evidence type="ECO:0000259" key="11">
    <source>
        <dbReference type="PROSITE" id="PS01124"/>
    </source>
</evidence>
<dbReference type="SUPFAM" id="SSF52172">
    <property type="entry name" value="CheY-like"/>
    <property type="match status" value="1"/>
</dbReference>
<feature type="domain" description="HTH araC/xylS-type" evidence="11">
    <location>
        <begin position="1356"/>
        <end position="1455"/>
    </location>
</feature>
<dbReference type="Gene3D" id="1.10.287.130">
    <property type="match status" value="1"/>
</dbReference>
<dbReference type="InterPro" id="IPR018062">
    <property type="entry name" value="HTH_AraC-typ_CS"/>
</dbReference>
<dbReference type="Gene3D" id="2.60.40.10">
    <property type="entry name" value="Immunoglobulins"/>
    <property type="match status" value="1"/>
</dbReference>
<reference evidence="14 15" key="1">
    <citation type="submission" date="2018-04" db="EMBL/GenBank/DDBJ databases">
        <title>Pedobacter chongqingensis sp. nov., isolated from a rottenly hemp rope.</title>
        <authorList>
            <person name="Cai Y."/>
        </authorList>
    </citation>
    <scope>NUCLEOTIDE SEQUENCE [LARGE SCALE GENOMIC DNA]</scope>
    <source>
        <strain evidence="14 15">FJ4-8</strain>
    </source>
</reference>
<evidence type="ECO:0000256" key="7">
    <source>
        <dbReference type="ARBA" id="ARBA00023125"/>
    </source>
</evidence>
<dbReference type="InterPro" id="IPR005467">
    <property type="entry name" value="His_kinase_dom"/>
</dbReference>
<evidence type="ECO:0000313" key="15">
    <source>
        <dbReference type="Proteomes" id="UP000245647"/>
    </source>
</evidence>
<evidence type="ECO:0000256" key="2">
    <source>
        <dbReference type="ARBA" id="ARBA00012438"/>
    </source>
</evidence>
<dbReference type="GO" id="GO:0000155">
    <property type="term" value="F:phosphorelay sensor kinase activity"/>
    <property type="evidence" value="ECO:0007669"/>
    <property type="project" value="InterPro"/>
</dbReference>
<evidence type="ECO:0000313" key="14">
    <source>
        <dbReference type="EMBL" id="PWG80591.1"/>
    </source>
</evidence>
<dbReference type="GO" id="GO:0043565">
    <property type="term" value="F:sequence-specific DNA binding"/>
    <property type="evidence" value="ECO:0007669"/>
    <property type="project" value="InterPro"/>
</dbReference>
<evidence type="ECO:0000256" key="5">
    <source>
        <dbReference type="ARBA" id="ARBA00022777"/>
    </source>
</evidence>
<dbReference type="PROSITE" id="PS00041">
    <property type="entry name" value="HTH_ARAC_FAMILY_1"/>
    <property type="match status" value="1"/>
</dbReference>
<dbReference type="Gene3D" id="3.40.50.2300">
    <property type="match status" value="1"/>
</dbReference>
<dbReference type="InterPro" id="IPR013783">
    <property type="entry name" value="Ig-like_fold"/>
</dbReference>
<keyword evidence="6" id="KW-0805">Transcription regulation</keyword>
<dbReference type="SUPFAM" id="SSF101898">
    <property type="entry name" value="NHL repeat"/>
    <property type="match status" value="2"/>
</dbReference>
<gene>
    <name evidence="14" type="ORF">DDR33_11205</name>
</gene>
<dbReference type="InterPro" id="IPR003594">
    <property type="entry name" value="HATPase_dom"/>
</dbReference>
<feature type="region of interest" description="Disordered" evidence="10">
    <location>
        <begin position="1175"/>
        <end position="1198"/>
    </location>
</feature>
<dbReference type="SUPFAM" id="SSF46689">
    <property type="entry name" value="Homeodomain-like"/>
    <property type="match status" value="1"/>
</dbReference>
<dbReference type="InterPro" id="IPR003661">
    <property type="entry name" value="HisK_dim/P_dom"/>
</dbReference>
<keyword evidence="5" id="KW-0418">Kinase</keyword>
<feature type="domain" description="Histidine kinase" evidence="12">
    <location>
        <begin position="946"/>
        <end position="1164"/>
    </location>
</feature>
<dbReference type="PROSITE" id="PS50109">
    <property type="entry name" value="HIS_KIN"/>
    <property type="match status" value="1"/>
</dbReference>
<dbReference type="InterPro" id="IPR036097">
    <property type="entry name" value="HisK_dim/P_sf"/>
</dbReference>
<dbReference type="CDD" id="cd00082">
    <property type="entry name" value="HisKA"/>
    <property type="match status" value="1"/>
</dbReference>
<dbReference type="CDD" id="cd17574">
    <property type="entry name" value="REC_OmpR"/>
    <property type="match status" value="1"/>
</dbReference>
<dbReference type="InterPro" id="IPR009057">
    <property type="entry name" value="Homeodomain-like_sf"/>
</dbReference>
<dbReference type="Proteomes" id="UP000245647">
    <property type="component" value="Unassembled WGS sequence"/>
</dbReference>
<dbReference type="InterPro" id="IPR015943">
    <property type="entry name" value="WD40/YVTN_repeat-like_dom_sf"/>
</dbReference>
<dbReference type="EC" id="2.7.13.3" evidence="2"/>
<dbReference type="FunFam" id="1.10.287.130:FF:000045">
    <property type="entry name" value="Two-component system sensor histidine kinase/response regulator"/>
    <property type="match status" value="1"/>
</dbReference>
<dbReference type="Pfam" id="PF07494">
    <property type="entry name" value="Reg_prop"/>
    <property type="match status" value="4"/>
</dbReference>
<accession>A0A2U2PGR6</accession>
<evidence type="ECO:0000256" key="10">
    <source>
        <dbReference type="SAM" id="MobiDB-lite"/>
    </source>
</evidence>
<dbReference type="SMART" id="SM00387">
    <property type="entry name" value="HATPase_c"/>
    <property type="match status" value="1"/>
</dbReference>
<organism evidence="14 15">
    <name type="scientific">Pararcticibacter amylolyticus</name>
    <dbReference type="NCBI Taxonomy" id="2173175"/>
    <lineage>
        <taxon>Bacteria</taxon>
        <taxon>Pseudomonadati</taxon>
        <taxon>Bacteroidota</taxon>
        <taxon>Sphingobacteriia</taxon>
        <taxon>Sphingobacteriales</taxon>
        <taxon>Sphingobacteriaceae</taxon>
        <taxon>Pararcticibacter</taxon>
    </lineage>
</organism>
<keyword evidence="3 9" id="KW-0597">Phosphoprotein</keyword>
<evidence type="ECO:0000256" key="3">
    <source>
        <dbReference type="ARBA" id="ARBA00022553"/>
    </source>
</evidence>
<proteinExistence type="predicted"/>
<dbReference type="Pfam" id="PF02518">
    <property type="entry name" value="HATPase_c"/>
    <property type="match status" value="1"/>
</dbReference>
<dbReference type="InterPro" id="IPR011006">
    <property type="entry name" value="CheY-like_superfamily"/>
</dbReference>
<comment type="caution">
    <text evidence="14">The sequence shown here is derived from an EMBL/GenBank/DDBJ whole genome shotgun (WGS) entry which is preliminary data.</text>
</comment>
<feature type="domain" description="Response regulatory" evidence="13">
    <location>
        <begin position="1206"/>
        <end position="1321"/>
    </location>
</feature>
<dbReference type="Gene3D" id="2.130.10.10">
    <property type="entry name" value="YVTN repeat-like/Quinoprotein amine dehydrogenase"/>
    <property type="match status" value="3"/>
</dbReference>